<dbReference type="Proteomes" id="UP001174136">
    <property type="component" value="Unassembled WGS sequence"/>
</dbReference>
<comment type="caution">
    <text evidence="1">The sequence shown here is derived from an EMBL/GenBank/DDBJ whole genome shotgun (WGS) entry which is preliminary data.</text>
</comment>
<evidence type="ECO:0000313" key="1">
    <source>
        <dbReference type="EMBL" id="KAK0145957.1"/>
    </source>
</evidence>
<keyword evidence="2" id="KW-1185">Reference proteome</keyword>
<protein>
    <submittedName>
        <fullName evidence="1">Uncharacterized protein</fullName>
    </submittedName>
</protein>
<proteinExistence type="predicted"/>
<reference evidence="1" key="1">
    <citation type="journal article" date="2023" name="Front. Mar. Sci.">
        <title>A new Merluccius polli reference genome to investigate the effects of global change in West African waters.</title>
        <authorList>
            <person name="Mateo J.L."/>
            <person name="Blanco-Fernandez C."/>
            <person name="Garcia-Vazquez E."/>
            <person name="Machado-Schiaffino G."/>
        </authorList>
    </citation>
    <scope>NUCLEOTIDE SEQUENCE</scope>
    <source>
        <strain evidence="1">C29</strain>
        <tissue evidence="1">Fin</tissue>
    </source>
</reference>
<name>A0AA47P405_MERPO</name>
<evidence type="ECO:0000313" key="2">
    <source>
        <dbReference type="Proteomes" id="UP001174136"/>
    </source>
</evidence>
<gene>
    <name evidence="1" type="ORF">N1851_015106</name>
</gene>
<organism evidence="1 2">
    <name type="scientific">Merluccius polli</name>
    <name type="common">Benguela hake</name>
    <name type="synonym">Merluccius cadenati</name>
    <dbReference type="NCBI Taxonomy" id="89951"/>
    <lineage>
        <taxon>Eukaryota</taxon>
        <taxon>Metazoa</taxon>
        <taxon>Chordata</taxon>
        <taxon>Craniata</taxon>
        <taxon>Vertebrata</taxon>
        <taxon>Euteleostomi</taxon>
        <taxon>Actinopterygii</taxon>
        <taxon>Neopterygii</taxon>
        <taxon>Teleostei</taxon>
        <taxon>Neoteleostei</taxon>
        <taxon>Acanthomorphata</taxon>
        <taxon>Zeiogadaria</taxon>
        <taxon>Gadariae</taxon>
        <taxon>Gadiformes</taxon>
        <taxon>Gadoidei</taxon>
        <taxon>Merlucciidae</taxon>
        <taxon>Merluccius</taxon>
    </lineage>
</organism>
<dbReference type="EMBL" id="JAOPHQ010002668">
    <property type="protein sequence ID" value="KAK0145957.1"/>
    <property type="molecule type" value="Genomic_DNA"/>
</dbReference>
<sequence length="123" mass="13848">MRYFSQSSSSLPLQDFYNILPKPKENPVDYWIRLNKATDTADEGLRSQGRRMENISGEVAQIEWTAKDIQLRIDEYQRESGASAMSYSVPQLKNFQLMLRLCLCPAARPVPTACPAATECSAA</sequence>
<dbReference type="AlphaFoldDB" id="A0AA47P405"/>
<accession>A0AA47P405</accession>